<dbReference type="GO" id="GO:0046872">
    <property type="term" value="F:metal ion binding"/>
    <property type="evidence" value="ECO:0007669"/>
    <property type="project" value="UniProtKB-KW"/>
</dbReference>
<dbReference type="NCBIfam" id="TIGR00608">
    <property type="entry name" value="radc"/>
    <property type="match status" value="1"/>
</dbReference>
<comment type="similarity">
    <text evidence="1">Belongs to the UPF0758 family.</text>
</comment>
<dbReference type="Proteomes" id="UP000280307">
    <property type="component" value="Unassembled WGS sequence"/>
</dbReference>
<comment type="caution">
    <text evidence="8">The sequence shown here is derived from an EMBL/GenBank/DDBJ whole genome shotgun (WGS) entry which is preliminary data.</text>
</comment>
<accession>A0A426U7K1</accession>
<evidence type="ECO:0000259" key="7">
    <source>
        <dbReference type="PROSITE" id="PS50249"/>
    </source>
</evidence>
<organism evidence="8 9">
    <name type="scientific">Candidatus Viridilinea halotolerans</name>
    <dbReference type="NCBI Taxonomy" id="2491704"/>
    <lineage>
        <taxon>Bacteria</taxon>
        <taxon>Bacillati</taxon>
        <taxon>Chloroflexota</taxon>
        <taxon>Chloroflexia</taxon>
        <taxon>Chloroflexales</taxon>
        <taxon>Chloroflexineae</taxon>
        <taxon>Oscillochloridaceae</taxon>
        <taxon>Candidatus Viridilinea</taxon>
    </lineage>
</organism>
<keyword evidence="3" id="KW-0479">Metal-binding</keyword>
<evidence type="ECO:0000313" key="9">
    <source>
        <dbReference type="Proteomes" id="UP000280307"/>
    </source>
</evidence>
<dbReference type="PANTHER" id="PTHR30471">
    <property type="entry name" value="DNA REPAIR PROTEIN RADC"/>
    <property type="match status" value="1"/>
</dbReference>
<reference evidence="8 9" key="1">
    <citation type="submission" date="2018-12" db="EMBL/GenBank/DDBJ databases">
        <title>Genome Sequence of Candidatus Viridilinea halotolerans isolated from saline sulfide-rich spring.</title>
        <authorList>
            <person name="Grouzdev D.S."/>
            <person name="Burganskaya E.I."/>
            <person name="Krutkina M.S."/>
            <person name="Sukhacheva M.V."/>
            <person name="Gorlenko V.M."/>
        </authorList>
    </citation>
    <scope>NUCLEOTIDE SEQUENCE [LARGE SCALE GENOMIC DNA]</scope>
    <source>
        <strain evidence="8">Chok-6</strain>
    </source>
</reference>
<sequence length="184" mass="20379">QLGLNEEQAAYILKDGLDGLRGKNIAQLRSMLTPKQSRMVAAVSELSRRMLRPSLNRLQIKQPGDAAHFLMVEMGHLDQEHLSVLLLDTKNRVQDFATIYIGSVNSAQVRVGEVFKEAIRRNSAAIIVAHNHPSGDCTPSPEDVLVTKQIVQAGHLLDIQVLDHLVIGMGVYVSMRERGLGWQP</sequence>
<dbReference type="PROSITE" id="PS01302">
    <property type="entry name" value="UPF0758"/>
    <property type="match status" value="1"/>
</dbReference>
<dbReference type="SUPFAM" id="SSF102712">
    <property type="entry name" value="JAB1/MPN domain"/>
    <property type="match status" value="1"/>
</dbReference>
<evidence type="ECO:0000256" key="1">
    <source>
        <dbReference type="ARBA" id="ARBA00010243"/>
    </source>
</evidence>
<evidence type="ECO:0000256" key="4">
    <source>
        <dbReference type="ARBA" id="ARBA00022801"/>
    </source>
</evidence>
<keyword evidence="4" id="KW-0378">Hydrolase</keyword>
<keyword evidence="6" id="KW-0482">Metalloprotease</keyword>
<evidence type="ECO:0000313" key="8">
    <source>
        <dbReference type="EMBL" id="RRR76058.1"/>
    </source>
</evidence>
<dbReference type="PANTHER" id="PTHR30471:SF3">
    <property type="entry name" value="UPF0758 PROTEIN YEES-RELATED"/>
    <property type="match status" value="1"/>
</dbReference>
<gene>
    <name evidence="8" type="primary">radC</name>
    <name evidence="8" type="ORF">EI684_03570</name>
</gene>
<dbReference type="GO" id="GO:0008237">
    <property type="term" value="F:metallopeptidase activity"/>
    <property type="evidence" value="ECO:0007669"/>
    <property type="project" value="UniProtKB-KW"/>
</dbReference>
<protein>
    <submittedName>
        <fullName evidence="8">DNA repair protein RadC</fullName>
    </submittedName>
</protein>
<evidence type="ECO:0000256" key="2">
    <source>
        <dbReference type="ARBA" id="ARBA00022670"/>
    </source>
</evidence>
<evidence type="ECO:0000256" key="6">
    <source>
        <dbReference type="ARBA" id="ARBA00023049"/>
    </source>
</evidence>
<dbReference type="EMBL" id="RSAS01000141">
    <property type="protein sequence ID" value="RRR76058.1"/>
    <property type="molecule type" value="Genomic_DNA"/>
</dbReference>
<dbReference type="PROSITE" id="PS50249">
    <property type="entry name" value="MPN"/>
    <property type="match status" value="1"/>
</dbReference>
<proteinExistence type="inferred from homology"/>
<dbReference type="GO" id="GO:0006508">
    <property type="term" value="P:proteolysis"/>
    <property type="evidence" value="ECO:0007669"/>
    <property type="project" value="UniProtKB-KW"/>
</dbReference>
<feature type="non-terminal residue" evidence="8">
    <location>
        <position position="1"/>
    </location>
</feature>
<dbReference type="InterPro" id="IPR037518">
    <property type="entry name" value="MPN"/>
</dbReference>
<evidence type="ECO:0000256" key="5">
    <source>
        <dbReference type="ARBA" id="ARBA00022833"/>
    </source>
</evidence>
<keyword evidence="5" id="KW-0862">Zinc</keyword>
<dbReference type="InterPro" id="IPR025657">
    <property type="entry name" value="RadC_JAB"/>
</dbReference>
<keyword evidence="2" id="KW-0645">Protease</keyword>
<dbReference type="InterPro" id="IPR020891">
    <property type="entry name" value="UPF0758_CS"/>
</dbReference>
<dbReference type="AlphaFoldDB" id="A0A426U7K1"/>
<dbReference type="Gene3D" id="3.40.140.10">
    <property type="entry name" value="Cytidine Deaminase, domain 2"/>
    <property type="match status" value="1"/>
</dbReference>
<dbReference type="Pfam" id="PF04002">
    <property type="entry name" value="RadC"/>
    <property type="match status" value="1"/>
</dbReference>
<dbReference type="CDD" id="cd08071">
    <property type="entry name" value="MPN_DUF2466"/>
    <property type="match status" value="1"/>
</dbReference>
<feature type="domain" description="MPN" evidence="7">
    <location>
        <begin position="59"/>
        <end position="181"/>
    </location>
</feature>
<name>A0A426U7K1_9CHLR</name>
<evidence type="ECO:0000256" key="3">
    <source>
        <dbReference type="ARBA" id="ARBA00022723"/>
    </source>
</evidence>
<dbReference type="InterPro" id="IPR001405">
    <property type="entry name" value="UPF0758"/>
</dbReference>